<dbReference type="RefSeq" id="WP_062545335.1">
    <property type="nucleotide sequence ID" value="NZ_CP012643.1"/>
</dbReference>
<sequence length="126" mass="14854">MKKILNLLPFMFLLISCSENKKGYHEEDEMFILLTDSISPDKKHRIVEYQFDHGAHGYSRVFWAIAPTSKEKVNLRDYNLPDGYKSKGWTIGNEAVLEKWEPYYYKEEEVLLKSGDQYKGVTLQLR</sequence>
<dbReference type="PROSITE" id="PS51257">
    <property type="entry name" value="PROKAR_LIPOPROTEIN"/>
    <property type="match status" value="1"/>
</dbReference>
<keyword evidence="2" id="KW-1185">Reference proteome</keyword>
<gene>
    <name evidence="1" type="ORF">DC20_19290</name>
</gene>
<organism evidence="1 2">
    <name type="scientific">Rufibacter tibetensis</name>
    <dbReference type="NCBI Taxonomy" id="512763"/>
    <lineage>
        <taxon>Bacteria</taxon>
        <taxon>Pseudomonadati</taxon>
        <taxon>Bacteroidota</taxon>
        <taxon>Cytophagia</taxon>
        <taxon>Cytophagales</taxon>
        <taxon>Hymenobacteraceae</taxon>
        <taxon>Rufibacter</taxon>
    </lineage>
</organism>
<protein>
    <submittedName>
        <fullName evidence="1">Uncharacterized protein</fullName>
    </submittedName>
</protein>
<dbReference type="OrthoDB" id="1444154at2"/>
<accession>A0A0P0C6T4</accession>
<dbReference type="AlphaFoldDB" id="A0A0P0C6T4"/>
<proteinExistence type="predicted"/>
<evidence type="ECO:0000313" key="1">
    <source>
        <dbReference type="EMBL" id="ALJ00731.1"/>
    </source>
</evidence>
<dbReference type="KEGG" id="rti:DC20_19290"/>
<dbReference type="Proteomes" id="UP000061382">
    <property type="component" value="Chromosome"/>
</dbReference>
<reference evidence="1 2" key="1">
    <citation type="submission" date="2015-08" db="EMBL/GenBank/DDBJ databases">
        <title>Complete genome sequence of Rufibacter tibetensis strain 1351t, a radiation-resistant bacterium from tibet plateau.</title>
        <authorList>
            <person name="Dai J."/>
        </authorList>
    </citation>
    <scope>NUCLEOTIDE SEQUENCE [LARGE SCALE GENOMIC DNA]</scope>
    <source>
        <strain evidence="1 2">1351</strain>
    </source>
</reference>
<name>A0A0P0C6T4_9BACT</name>
<dbReference type="EMBL" id="CP012643">
    <property type="protein sequence ID" value="ALJ00731.1"/>
    <property type="molecule type" value="Genomic_DNA"/>
</dbReference>
<evidence type="ECO:0000313" key="2">
    <source>
        <dbReference type="Proteomes" id="UP000061382"/>
    </source>
</evidence>
<dbReference type="PATRIC" id="fig|512763.3.peg.4230"/>